<accession>A0A1F6EXM9</accession>
<reference evidence="2 3" key="1">
    <citation type="journal article" date="2016" name="Nat. Commun.">
        <title>Thousands of microbial genomes shed light on interconnected biogeochemical processes in an aquifer system.</title>
        <authorList>
            <person name="Anantharaman K."/>
            <person name="Brown C.T."/>
            <person name="Hug L.A."/>
            <person name="Sharon I."/>
            <person name="Castelle C.J."/>
            <person name="Probst A.J."/>
            <person name="Thomas B.C."/>
            <person name="Singh A."/>
            <person name="Wilkins M.J."/>
            <person name="Karaoz U."/>
            <person name="Brodie E.L."/>
            <person name="Williams K.H."/>
            <person name="Hubbard S.S."/>
            <person name="Banfield J.F."/>
        </authorList>
    </citation>
    <scope>NUCLEOTIDE SEQUENCE [LARGE SCALE GENOMIC DNA]</scope>
</reference>
<proteinExistence type="predicted"/>
<name>A0A1F6EXM9_9BACT</name>
<gene>
    <name evidence="2" type="ORF">A3A36_01365</name>
</gene>
<evidence type="ECO:0008006" key="4">
    <source>
        <dbReference type="Google" id="ProtNLM"/>
    </source>
</evidence>
<sequence>MMKTSTIIFGVILVLLGFLGFVSNPLIGADALFVADAVHNFIHIVFGVILLAIAFWVKEKPLLWLKSIGAIVFLSGLIDIFFASSTGGSLFGIAYTNRYSDWLHLIAGLAILSVGIYGRDDA</sequence>
<feature type="transmembrane region" description="Helical" evidence="1">
    <location>
        <begin position="102"/>
        <end position="118"/>
    </location>
</feature>
<organism evidence="2 3">
    <name type="scientific">Candidatus Kaiserbacteria bacterium RIFCSPLOWO2_01_FULL_52_12b</name>
    <dbReference type="NCBI Taxonomy" id="1798509"/>
    <lineage>
        <taxon>Bacteria</taxon>
        <taxon>Candidatus Kaiseribacteriota</taxon>
    </lineage>
</organism>
<dbReference type="EMBL" id="MFLW01000010">
    <property type="protein sequence ID" value="OGG78369.1"/>
    <property type="molecule type" value="Genomic_DNA"/>
</dbReference>
<evidence type="ECO:0000313" key="2">
    <source>
        <dbReference type="EMBL" id="OGG78369.1"/>
    </source>
</evidence>
<evidence type="ECO:0000256" key="1">
    <source>
        <dbReference type="SAM" id="Phobius"/>
    </source>
</evidence>
<comment type="caution">
    <text evidence="2">The sequence shown here is derived from an EMBL/GenBank/DDBJ whole genome shotgun (WGS) entry which is preliminary data.</text>
</comment>
<keyword evidence="1" id="KW-0812">Transmembrane</keyword>
<keyword evidence="1" id="KW-1133">Transmembrane helix</keyword>
<evidence type="ECO:0000313" key="3">
    <source>
        <dbReference type="Proteomes" id="UP000178811"/>
    </source>
</evidence>
<keyword evidence="1" id="KW-0472">Membrane</keyword>
<dbReference type="Proteomes" id="UP000178811">
    <property type="component" value="Unassembled WGS sequence"/>
</dbReference>
<dbReference type="AlphaFoldDB" id="A0A1F6EXM9"/>
<protein>
    <recommendedName>
        <fullName evidence="4">DUF4383 domain-containing protein</fullName>
    </recommendedName>
</protein>
<feature type="transmembrane region" description="Helical" evidence="1">
    <location>
        <begin position="69"/>
        <end position="96"/>
    </location>
</feature>
<feature type="transmembrane region" description="Helical" evidence="1">
    <location>
        <begin position="38"/>
        <end position="57"/>
    </location>
</feature>